<dbReference type="Proteomes" id="UP000176445">
    <property type="component" value="Unassembled WGS sequence"/>
</dbReference>
<sequence>MCKGLKSSSALILQGFFVGTGKVINGILIFGVSHLIGLLIFILAAVVLTVIFSKILHSPNQTLSLLLVVLFCFVFFFPKEIGNGGLGPFPTVVNKCFGVSRPGPVVIDATITICYGIPYQTDTSR</sequence>
<keyword evidence="1" id="KW-1133">Transmembrane helix</keyword>
<dbReference type="EMBL" id="MFKW01000031">
    <property type="protein sequence ID" value="OGG51336.1"/>
    <property type="molecule type" value="Genomic_DNA"/>
</dbReference>
<evidence type="ECO:0000313" key="3">
    <source>
        <dbReference type="Proteomes" id="UP000176445"/>
    </source>
</evidence>
<protein>
    <submittedName>
        <fullName evidence="2">Uncharacterized protein</fullName>
    </submittedName>
</protein>
<name>A0A1F6CQ83_9BACT</name>
<feature type="transmembrane region" description="Helical" evidence="1">
    <location>
        <begin position="27"/>
        <end position="51"/>
    </location>
</feature>
<keyword evidence="1" id="KW-0472">Membrane</keyword>
<proteinExistence type="predicted"/>
<dbReference type="AlphaFoldDB" id="A0A1F6CQ83"/>
<evidence type="ECO:0000313" key="2">
    <source>
        <dbReference type="EMBL" id="OGG51336.1"/>
    </source>
</evidence>
<accession>A0A1F6CQ83</accession>
<gene>
    <name evidence="2" type="ORF">A2704_01540</name>
</gene>
<reference evidence="2 3" key="1">
    <citation type="journal article" date="2016" name="Nat. Commun.">
        <title>Thousands of microbial genomes shed light on interconnected biogeochemical processes in an aquifer system.</title>
        <authorList>
            <person name="Anantharaman K."/>
            <person name="Brown C.T."/>
            <person name="Hug L.A."/>
            <person name="Sharon I."/>
            <person name="Castelle C.J."/>
            <person name="Probst A.J."/>
            <person name="Thomas B.C."/>
            <person name="Singh A."/>
            <person name="Wilkins M.J."/>
            <person name="Karaoz U."/>
            <person name="Brodie E.L."/>
            <person name="Williams K.H."/>
            <person name="Hubbard S.S."/>
            <person name="Banfield J.F."/>
        </authorList>
    </citation>
    <scope>NUCLEOTIDE SEQUENCE [LARGE SCALE GENOMIC DNA]</scope>
</reference>
<organism evidence="2 3">
    <name type="scientific">Candidatus Kaiserbacteria bacterium RIFCSPHIGHO2_01_FULL_54_36b</name>
    <dbReference type="NCBI Taxonomy" id="1798483"/>
    <lineage>
        <taxon>Bacteria</taxon>
        <taxon>Candidatus Kaiseribacteriota</taxon>
    </lineage>
</organism>
<feature type="transmembrane region" description="Helical" evidence="1">
    <location>
        <begin position="63"/>
        <end position="81"/>
    </location>
</feature>
<comment type="caution">
    <text evidence="2">The sequence shown here is derived from an EMBL/GenBank/DDBJ whole genome shotgun (WGS) entry which is preliminary data.</text>
</comment>
<evidence type="ECO:0000256" key="1">
    <source>
        <dbReference type="SAM" id="Phobius"/>
    </source>
</evidence>
<keyword evidence="1" id="KW-0812">Transmembrane</keyword>